<reference evidence="2 3" key="1">
    <citation type="journal article" date="2016" name="Nat. Commun.">
        <title>Thousands of microbial genomes shed light on interconnected biogeochemical processes in an aquifer system.</title>
        <authorList>
            <person name="Anantharaman K."/>
            <person name="Brown C.T."/>
            <person name="Hug L.A."/>
            <person name="Sharon I."/>
            <person name="Castelle C.J."/>
            <person name="Probst A.J."/>
            <person name="Thomas B.C."/>
            <person name="Singh A."/>
            <person name="Wilkins M.J."/>
            <person name="Karaoz U."/>
            <person name="Brodie E.L."/>
            <person name="Williams K.H."/>
            <person name="Hubbard S.S."/>
            <person name="Banfield J.F."/>
        </authorList>
    </citation>
    <scope>NUCLEOTIDE SEQUENCE [LARGE SCALE GENOMIC DNA]</scope>
</reference>
<dbReference type="PANTHER" id="PTHR34322">
    <property type="entry name" value="TRANSPOSASE, Y1_TNP DOMAIN-CONTAINING"/>
    <property type="match status" value="1"/>
</dbReference>
<comment type="caution">
    <text evidence="2">The sequence shown here is derived from an EMBL/GenBank/DDBJ whole genome shotgun (WGS) entry which is preliminary data.</text>
</comment>
<gene>
    <name evidence="2" type="ORF">A2W58_01760</name>
</gene>
<proteinExistence type="predicted"/>
<dbReference type="PANTHER" id="PTHR34322:SF2">
    <property type="entry name" value="TRANSPOSASE IS200-LIKE DOMAIN-CONTAINING PROTEIN"/>
    <property type="match status" value="1"/>
</dbReference>
<evidence type="ECO:0000313" key="3">
    <source>
        <dbReference type="Proteomes" id="UP000179264"/>
    </source>
</evidence>
<accession>A0A1G2T891</accession>
<dbReference type="GO" id="GO:0006313">
    <property type="term" value="P:DNA transposition"/>
    <property type="evidence" value="ECO:0007669"/>
    <property type="project" value="InterPro"/>
</dbReference>
<sequence length="214" mass="25651">MPYRITPLVNDQVYHVFNRGVEKRNVFTDNREYARFLEAVQYYQQISPQVKFSKADKDIKEKLSDKKLVEIIAYCLMPNHFHFLFKQISDNGISTFIRRLINSYTRYFNTKNERVGSLFQGPFKAIRIESDEQLLHTTRYIHLNPLVGYLVKDLRNFKWSSYLGYIGLEDNKLCKRKEIEQLISLKDYERFVKDQEDYAKQLANIKHLTFDLEK</sequence>
<dbReference type="Gene3D" id="3.30.70.1290">
    <property type="entry name" value="Transposase IS200-like"/>
    <property type="match status" value="1"/>
</dbReference>
<dbReference type="GO" id="GO:0004803">
    <property type="term" value="F:transposase activity"/>
    <property type="evidence" value="ECO:0007669"/>
    <property type="project" value="InterPro"/>
</dbReference>
<feature type="domain" description="Transposase IS200-like" evidence="1">
    <location>
        <begin position="9"/>
        <end position="144"/>
    </location>
</feature>
<dbReference type="EMBL" id="MHVL01000035">
    <property type="protein sequence ID" value="OHA92831.1"/>
    <property type="molecule type" value="Genomic_DNA"/>
</dbReference>
<protein>
    <recommendedName>
        <fullName evidence="1">Transposase IS200-like domain-containing protein</fullName>
    </recommendedName>
</protein>
<dbReference type="AlphaFoldDB" id="A0A1G2T891"/>
<organism evidence="2 3">
    <name type="scientific">Candidatus Zambryskibacteria bacterium RIFCSPHIGHO2_02_38_10.5</name>
    <dbReference type="NCBI Taxonomy" id="1802742"/>
    <lineage>
        <taxon>Bacteria</taxon>
        <taxon>Candidatus Zambryskiibacteriota</taxon>
    </lineage>
</organism>
<name>A0A1G2T891_9BACT</name>
<evidence type="ECO:0000259" key="1">
    <source>
        <dbReference type="SMART" id="SM01321"/>
    </source>
</evidence>
<dbReference type="Pfam" id="PF01797">
    <property type="entry name" value="Y1_Tnp"/>
    <property type="match status" value="1"/>
</dbReference>
<dbReference type="GO" id="GO:0003677">
    <property type="term" value="F:DNA binding"/>
    <property type="evidence" value="ECO:0007669"/>
    <property type="project" value="InterPro"/>
</dbReference>
<evidence type="ECO:0000313" key="2">
    <source>
        <dbReference type="EMBL" id="OHA92831.1"/>
    </source>
</evidence>
<dbReference type="InterPro" id="IPR002686">
    <property type="entry name" value="Transposase_17"/>
</dbReference>
<dbReference type="SUPFAM" id="SSF143422">
    <property type="entry name" value="Transposase IS200-like"/>
    <property type="match status" value="1"/>
</dbReference>
<dbReference type="Proteomes" id="UP000179264">
    <property type="component" value="Unassembled WGS sequence"/>
</dbReference>
<dbReference type="InterPro" id="IPR036515">
    <property type="entry name" value="Transposase_17_sf"/>
</dbReference>
<dbReference type="SMART" id="SM01321">
    <property type="entry name" value="Y1_Tnp"/>
    <property type="match status" value="1"/>
</dbReference>